<dbReference type="HOGENOM" id="CLU_034652_3_1_7"/>
<comment type="PTM">
    <text evidence="8">Binds 2 heme groups per subunit.</text>
</comment>
<evidence type="ECO:0000313" key="13">
    <source>
        <dbReference type="Proteomes" id="UP000019140"/>
    </source>
</evidence>
<evidence type="ECO:0000256" key="6">
    <source>
        <dbReference type="ARBA" id="ARBA00023002"/>
    </source>
</evidence>
<dbReference type="PANTHER" id="PTHR30600:SF10">
    <property type="entry name" value="BLL6722 PROTEIN"/>
    <property type="match status" value="1"/>
</dbReference>
<evidence type="ECO:0000256" key="5">
    <source>
        <dbReference type="ARBA" id="ARBA00022764"/>
    </source>
</evidence>
<feature type="chain" id="PRO_5004845830" description="Cytochrome c domain-containing protein" evidence="10">
    <location>
        <begin position="20"/>
        <end position="365"/>
    </location>
</feature>
<keyword evidence="3 9" id="KW-0479">Metal-binding</keyword>
<dbReference type="InterPro" id="IPR026259">
    <property type="entry name" value="MauG/Cytc_peroxidase"/>
</dbReference>
<feature type="domain" description="Cytochrome c" evidence="11">
    <location>
        <begin position="188"/>
        <end position="338"/>
    </location>
</feature>
<feature type="signal peptide" evidence="10">
    <location>
        <begin position="1"/>
        <end position="19"/>
    </location>
</feature>
<comment type="subcellular location">
    <subcellularLocation>
        <location evidence="1">Periplasm</location>
    </subcellularLocation>
</comment>
<feature type="binding site" description="covalent" evidence="8">
    <location>
        <position position="59"/>
    </location>
    <ligand>
        <name>heme c</name>
        <dbReference type="ChEBI" id="CHEBI:61717"/>
        <label>1</label>
    </ligand>
</feature>
<keyword evidence="4 10" id="KW-0732">Signal</keyword>
<dbReference type="Gene3D" id="1.10.760.10">
    <property type="entry name" value="Cytochrome c-like domain"/>
    <property type="match status" value="2"/>
</dbReference>
<evidence type="ECO:0000259" key="11">
    <source>
        <dbReference type="PROSITE" id="PS51007"/>
    </source>
</evidence>
<evidence type="ECO:0000256" key="8">
    <source>
        <dbReference type="PIRSR" id="PIRSR000294-1"/>
    </source>
</evidence>
<dbReference type="InterPro" id="IPR051395">
    <property type="entry name" value="Cytochrome_c_Peroxidase/MauG"/>
</dbReference>
<comment type="cofactor">
    <cofactor evidence="8">
        <name>heme</name>
        <dbReference type="ChEBI" id="CHEBI:30413"/>
    </cofactor>
    <text evidence="8">Binds 2 heme groups.</text>
</comment>
<evidence type="ECO:0000256" key="1">
    <source>
        <dbReference type="ARBA" id="ARBA00004418"/>
    </source>
</evidence>
<feature type="binding site" description="axial binding residue" evidence="9">
    <location>
        <position position="207"/>
    </location>
    <ligand>
        <name>heme c</name>
        <dbReference type="ChEBI" id="CHEBI:61717"/>
        <label>2</label>
    </ligand>
    <ligandPart>
        <name>Fe</name>
        <dbReference type="ChEBI" id="CHEBI:18248"/>
    </ligandPart>
</feature>
<dbReference type="EMBL" id="AZHX01002181">
    <property type="protein sequence ID" value="ETW96439.1"/>
    <property type="molecule type" value="Genomic_DNA"/>
</dbReference>
<dbReference type="PATRIC" id="fig|1429439.4.peg.7722"/>
<keyword evidence="6" id="KW-0560">Oxidoreductase</keyword>
<dbReference type="InterPro" id="IPR009056">
    <property type="entry name" value="Cyt_c-like_dom"/>
</dbReference>
<dbReference type="AlphaFoldDB" id="W4LEU4"/>
<dbReference type="Proteomes" id="UP000019140">
    <property type="component" value="Unassembled WGS sequence"/>
</dbReference>
<dbReference type="Pfam" id="PF03150">
    <property type="entry name" value="CCP_MauG"/>
    <property type="match status" value="1"/>
</dbReference>
<dbReference type="SUPFAM" id="SSF46626">
    <property type="entry name" value="Cytochrome c"/>
    <property type="match status" value="2"/>
</dbReference>
<dbReference type="PIRSF" id="PIRSF000294">
    <property type="entry name" value="Cytochrome-c_peroxidase"/>
    <property type="match status" value="1"/>
</dbReference>
<proteinExistence type="predicted"/>
<evidence type="ECO:0000256" key="7">
    <source>
        <dbReference type="ARBA" id="ARBA00023004"/>
    </source>
</evidence>
<sequence length="365" mass="40650">MTASVILLCLMISSAWVVAAEYPDVGPLPPRKPQDPKAVEMGKRLFFDDRLSGDEVLNCSSCHDPEMGWGDGNALSPAYPRTDYFRNAPTLLNTVYKAAFTDVGWGWDGRMGANLNDVVRDQITETTILNLDMRLLHERMKQDPVYVQMCQEIYGGECSSGKARKALVAFLETLVSVNTPFDRGDLSPLATQGQALFTGKAGCIRCHNGPYFSDGKPYNTGVSENLKIFKDPVRHLTYRAVLTTHGTPRTMRWRRDVGYFIVSKDYADVGKFITPTLRELRYTAPYMHNGVMDTLDDVIEFYNRGGGQDDPLKTSALQPLGLTLGEKKALLAFLQSLSSPEPITMEPVDVDTSYEAIENWVNVPN</sequence>
<keyword evidence="13" id="KW-1185">Reference proteome</keyword>
<gene>
    <name evidence="12" type="ORF">ETSY2_46385</name>
</gene>
<accession>W4LEU4</accession>
<evidence type="ECO:0000313" key="12">
    <source>
        <dbReference type="EMBL" id="ETW96439.1"/>
    </source>
</evidence>
<dbReference type="InterPro" id="IPR036909">
    <property type="entry name" value="Cyt_c-like_dom_sf"/>
</dbReference>
<dbReference type="GO" id="GO:0004130">
    <property type="term" value="F:cytochrome-c peroxidase activity"/>
    <property type="evidence" value="ECO:0007669"/>
    <property type="project" value="TreeGrafter"/>
</dbReference>
<evidence type="ECO:0000256" key="9">
    <source>
        <dbReference type="PIRSR" id="PIRSR000294-2"/>
    </source>
</evidence>
<feature type="domain" description="Cytochrome c" evidence="11">
    <location>
        <begin position="37"/>
        <end position="151"/>
    </location>
</feature>
<comment type="caution">
    <text evidence="12">The sequence shown here is derived from an EMBL/GenBank/DDBJ whole genome shotgun (WGS) entry which is preliminary data.</text>
</comment>
<dbReference type="InterPro" id="IPR004852">
    <property type="entry name" value="Di-haem_cyt_c_peroxidsae"/>
</dbReference>
<dbReference type="PROSITE" id="PS51007">
    <property type="entry name" value="CYTC"/>
    <property type="match status" value="2"/>
</dbReference>
<dbReference type="GO" id="GO:0020037">
    <property type="term" value="F:heme binding"/>
    <property type="evidence" value="ECO:0007669"/>
    <property type="project" value="InterPro"/>
</dbReference>
<feature type="binding site" description="covalent" evidence="8">
    <location>
        <position position="203"/>
    </location>
    <ligand>
        <name>heme c</name>
        <dbReference type="ChEBI" id="CHEBI:61717"/>
        <label>2</label>
    </ligand>
</feature>
<feature type="binding site" description="axial binding residue" evidence="9">
    <location>
        <position position="63"/>
    </location>
    <ligand>
        <name>heme c</name>
        <dbReference type="ChEBI" id="CHEBI:61717"/>
        <label>1</label>
    </ligand>
    <ligandPart>
        <name>Fe</name>
        <dbReference type="ChEBI" id="CHEBI:18248"/>
    </ligandPart>
</feature>
<feature type="binding site" description="covalent" evidence="8">
    <location>
        <position position="62"/>
    </location>
    <ligand>
        <name>heme c</name>
        <dbReference type="ChEBI" id="CHEBI:61717"/>
        <label>1</label>
    </ligand>
</feature>
<dbReference type="GO" id="GO:0046872">
    <property type="term" value="F:metal ion binding"/>
    <property type="evidence" value="ECO:0007669"/>
    <property type="project" value="UniProtKB-KW"/>
</dbReference>
<name>W4LEU4_9BACT</name>
<evidence type="ECO:0000256" key="10">
    <source>
        <dbReference type="SAM" id="SignalP"/>
    </source>
</evidence>
<evidence type="ECO:0000256" key="4">
    <source>
        <dbReference type="ARBA" id="ARBA00022729"/>
    </source>
</evidence>
<keyword evidence="5" id="KW-0574">Periplasm</keyword>
<dbReference type="GO" id="GO:0042597">
    <property type="term" value="C:periplasmic space"/>
    <property type="evidence" value="ECO:0007669"/>
    <property type="project" value="UniProtKB-SubCell"/>
</dbReference>
<evidence type="ECO:0000256" key="3">
    <source>
        <dbReference type="ARBA" id="ARBA00022723"/>
    </source>
</evidence>
<protein>
    <recommendedName>
        <fullName evidence="11">Cytochrome c domain-containing protein</fullName>
    </recommendedName>
</protein>
<dbReference type="GO" id="GO:0009055">
    <property type="term" value="F:electron transfer activity"/>
    <property type="evidence" value="ECO:0007669"/>
    <property type="project" value="InterPro"/>
</dbReference>
<feature type="binding site" description="covalent" evidence="8">
    <location>
        <position position="206"/>
    </location>
    <ligand>
        <name>heme c</name>
        <dbReference type="ChEBI" id="CHEBI:61717"/>
        <label>2</label>
    </ligand>
</feature>
<dbReference type="PANTHER" id="PTHR30600">
    <property type="entry name" value="CYTOCHROME C PEROXIDASE-RELATED"/>
    <property type="match status" value="1"/>
</dbReference>
<keyword evidence="2 8" id="KW-0349">Heme</keyword>
<keyword evidence="7 9" id="KW-0408">Iron</keyword>
<reference evidence="12 13" key="1">
    <citation type="journal article" date="2014" name="Nature">
        <title>An environmental bacterial taxon with a large and distinct metabolic repertoire.</title>
        <authorList>
            <person name="Wilson M.C."/>
            <person name="Mori T."/>
            <person name="Ruckert C."/>
            <person name="Uria A.R."/>
            <person name="Helf M.J."/>
            <person name="Takada K."/>
            <person name="Gernert C."/>
            <person name="Steffens U.A."/>
            <person name="Heycke N."/>
            <person name="Schmitt S."/>
            <person name="Rinke C."/>
            <person name="Helfrich E.J."/>
            <person name="Brachmann A.O."/>
            <person name="Gurgui C."/>
            <person name="Wakimoto T."/>
            <person name="Kracht M."/>
            <person name="Crusemann M."/>
            <person name="Hentschel U."/>
            <person name="Abe I."/>
            <person name="Matsunaga S."/>
            <person name="Kalinowski J."/>
            <person name="Takeyama H."/>
            <person name="Piel J."/>
        </authorList>
    </citation>
    <scope>NUCLEOTIDE SEQUENCE [LARGE SCALE GENOMIC DNA]</scope>
    <source>
        <strain evidence="13">TSY2</strain>
    </source>
</reference>
<evidence type="ECO:0000256" key="2">
    <source>
        <dbReference type="ARBA" id="ARBA00022617"/>
    </source>
</evidence>
<organism evidence="12 13">
    <name type="scientific">Candidatus Entotheonella gemina</name>
    <dbReference type="NCBI Taxonomy" id="1429439"/>
    <lineage>
        <taxon>Bacteria</taxon>
        <taxon>Pseudomonadati</taxon>
        <taxon>Nitrospinota/Tectimicrobiota group</taxon>
        <taxon>Candidatus Tectimicrobiota</taxon>
        <taxon>Candidatus Entotheonellia</taxon>
        <taxon>Candidatus Entotheonellales</taxon>
        <taxon>Candidatus Entotheonellaceae</taxon>
        <taxon>Candidatus Entotheonella</taxon>
    </lineage>
</organism>